<evidence type="ECO:0000313" key="2">
    <source>
        <dbReference type="Proteomes" id="UP001202134"/>
    </source>
</evidence>
<comment type="caution">
    <text evidence="1">The sequence shown here is derived from an EMBL/GenBank/DDBJ whole genome shotgun (WGS) entry which is preliminary data.</text>
</comment>
<dbReference type="InterPro" id="IPR021284">
    <property type="entry name" value="DUF2750"/>
</dbReference>
<protein>
    <submittedName>
        <fullName evidence="1">DUF2750 domain-containing protein</fullName>
    </submittedName>
</protein>
<dbReference type="RefSeq" id="WP_248956710.1">
    <property type="nucleotide sequence ID" value="NZ_JAKIKU010000013.1"/>
</dbReference>
<dbReference type="EMBL" id="JAKIKU010000013">
    <property type="protein sequence ID" value="MCL1047291.1"/>
    <property type="molecule type" value="Genomic_DNA"/>
</dbReference>
<reference evidence="1 2" key="1">
    <citation type="submission" date="2022-01" db="EMBL/GenBank/DDBJ databases">
        <title>Whole genome-based taxonomy of the Shewanellaceae.</title>
        <authorList>
            <person name="Martin-Rodriguez A.J."/>
        </authorList>
    </citation>
    <scope>NUCLEOTIDE SEQUENCE [LARGE SCALE GENOMIC DNA]</scope>
    <source>
        <strain evidence="1 2">DSM 24955</strain>
    </source>
</reference>
<keyword evidence="2" id="KW-1185">Reference proteome</keyword>
<proteinExistence type="predicted"/>
<sequence>MSQSASQASMFYQDVAKNKKVWCIRDESGIPAPIGDNGKRSMPFWSTRKRIEKIIATIDDYKSFDIFEIELEDFREKWLVGLDKDGLLVGVNWSGKRATGYDIDPLQVMQNIEYELNK</sequence>
<name>A0ABT0KUN8_9GAMM</name>
<accession>A0ABT0KUN8</accession>
<organism evidence="1 2">
    <name type="scientific">Shewanella electrodiphila</name>
    <dbReference type="NCBI Taxonomy" id="934143"/>
    <lineage>
        <taxon>Bacteria</taxon>
        <taxon>Pseudomonadati</taxon>
        <taxon>Pseudomonadota</taxon>
        <taxon>Gammaproteobacteria</taxon>
        <taxon>Alteromonadales</taxon>
        <taxon>Shewanellaceae</taxon>
        <taxon>Shewanella</taxon>
    </lineage>
</organism>
<gene>
    <name evidence="1" type="ORF">L2737_18485</name>
</gene>
<dbReference type="Proteomes" id="UP001202134">
    <property type="component" value="Unassembled WGS sequence"/>
</dbReference>
<dbReference type="Pfam" id="PF11042">
    <property type="entry name" value="DUF2750"/>
    <property type="match status" value="1"/>
</dbReference>
<evidence type="ECO:0000313" key="1">
    <source>
        <dbReference type="EMBL" id="MCL1047291.1"/>
    </source>
</evidence>